<comment type="caution">
    <text evidence="2">The sequence shown here is derived from an EMBL/GenBank/DDBJ whole genome shotgun (WGS) entry which is preliminary data.</text>
</comment>
<sequence>MLKARKVISALILVGSVGLALFGSFSDQAEMFYLAGFVGLVLFSGIWPWASSKGVKRRADLAISASELPIVDCRSRMNRGSPGSSNDGTGIEIE</sequence>
<name>A0A2T1KGK9_9GAMM</name>
<feature type="transmembrane region" description="Helical" evidence="1">
    <location>
        <begin position="7"/>
        <end position="25"/>
    </location>
</feature>
<keyword evidence="3" id="KW-1185">Reference proteome</keyword>
<keyword evidence="1" id="KW-1133">Transmembrane helix</keyword>
<keyword evidence="1" id="KW-0472">Membrane</keyword>
<accession>A0A2T1KGK9</accession>
<organism evidence="2 3">
    <name type="scientific">Marinobacter halophilus</name>
    <dbReference type="NCBI Taxonomy" id="1323740"/>
    <lineage>
        <taxon>Bacteria</taxon>
        <taxon>Pseudomonadati</taxon>
        <taxon>Pseudomonadota</taxon>
        <taxon>Gammaproteobacteria</taxon>
        <taxon>Pseudomonadales</taxon>
        <taxon>Marinobacteraceae</taxon>
        <taxon>Marinobacter</taxon>
    </lineage>
</organism>
<proteinExistence type="predicted"/>
<evidence type="ECO:0000313" key="3">
    <source>
        <dbReference type="Proteomes" id="UP000238385"/>
    </source>
</evidence>
<feature type="transmembrane region" description="Helical" evidence="1">
    <location>
        <begin position="31"/>
        <end position="50"/>
    </location>
</feature>
<dbReference type="AlphaFoldDB" id="A0A2T1KGK9"/>
<evidence type="ECO:0000313" key="2">
    <source>
        <dbReference type="EMBL" id="PSF09271.1"/>
    </source>
</evidence>
<dbReference type="RefSeq" id="WP_106670513.1">
    <property type="nucleotide sequence ID" value="NZ_BMFE01000003.1"/>
</dbReference>
<protein>
    <submittedName>
        <fullName evidence="2">Uncharacterized protein</fullName>
    </submittedName>
</protein>
<reference evidence="2 3" key="1">
    <citation type="submission" date="2018-03" db="EMBL/GenBank/DDBJ databases">
        <title>Marinobacter brunus sp. nov., a marine bacterium of Gamma-proteobacteria isolated from the surface seawater of the South China Sea.</title>
        <authorList>
            <person name="Cheng H."/>
            <person name="Wu Y.-H."/>
            <person name="Xamxidin M."/>
            <person name="Xu X.-W."/>
        </authorList>
    </citation>
    <scope>NUCLEOTIDE SEQUENCE [LARGE SCALE GENOMIC DNA]</scope>
    <source>
        <strain evidence="2 3">JCM 30472</strain>
    </source>
</reference>
<dbReference type="Proteomes" id="UP000238385">
    <property type="component" value="Unassembled WGS sequence"/>
</dbReference>
<gene>
    <name evidence="2" type="ORF">C7H08_04105</name>
</gene>
<dbReference type="EMBL" id="PXNN01000006">
    <property type="protein sequence ID" value="PSF09271.1"/>
    <property type="molecule type" value="Genomic_DNA"/>
</dbReference>
<evidence type="ECO:0000256" key="1">
    <source>
        <dbReference type="SAM" id="Phobius"/>
    </source>
</evidence>
<dbReference type="OrthoDB" id="9859664at2"/>
<keyword evidence="1" id="KW-0812">Transmembrane</keyword>